<dbReference type="SUPFAM" id="SSF57845">
    <property type="entry name" value="B-box zinc-binding domain"/>
    <property type="match status" value="1"/>
</dbReference>
<reference evidence="7" key="1">
    <citation type="journal article" date="2021" name="Genome Biol. Evol.">
        <title>A High-Quality Reference Genome for a Parasitic Bivalve with Doubly Uniparental Inheritance (Bivalvia: Unionida).</title>
        <authorList>
            <person name="Smith C.H."/>
        </authorList>
    </citation>
    <scope>NUCLEOTIDE SEQUENCE</scope>
    <source>
        <strain evidence="7">CHS0354</strain>
    </source>
</reference>
<dbReference type="GO" id="GO:0008270">
    <property type="term" value="F:zinc ion binding"/>
    <property type="evidence" value="ECO:0007669"/>
    <property type="project" value="UniProtKB-KW"/>
</dbReference>
<dbReference type="PANTHER" id="PTHR25462">
    <property type="entry name" value="BONUS, ISOFORM C-RELATED"/>
    <property type="match status" value="1"/>
</dbReference>
<keyword evidence="1" id="KW-0479">Metal-binding</keyword>
<evidence type="ECO:0000256" key="3">
    <source>
        <dbReference type="ARBA" id="ARBA00022833"/>
    </source>
</evidence>
<dbReference type="SUPFAM" id="SSF57850">
    <property type="entry name" value="RING/U-box"/>
    <property type="match status" value="1"/>
</dbReference>
<organism evidence="7 8">
    <name type="scientific">Potamilus streckersoni</name>
    <dbReference type="NCBI Taxonomy" id="2493646"/>
    <lineage>
        <taxon>Eukaryota</taxon>
        <taxon>Metazoa</taxon>
        <taxon>Spiralia</taxon>
        <taxon>Lophotrochozoa</taxon>
        <taxon>Mollusca</taxon>
        <taxon>Bivalvia</taxon>
        <taxon>Autobranchia</taxon>
        <taxon>Heteroconchia</taxon>
        <taxon>Palaeoheterodonta</taxon>
        <taxon>Unionida</taxon>
        <taxon>Unionoidea</taxon>
        <taxon>Unionidae</taxon>
        <taxon>Ambleminae</taxon>
        <taxon>Lampsilini</taxon>
        <taxon>Potamilus</taxon>
    </lineage>
</organism>
<evidence type="ECO:0000313" key="8">
    <source>
        <dbReference type="Proteomes" id="UP001195483"/>
    </source>
</evidence>
<protein>
    <recommendedName>
        <fullName evidence="6">RING-type domain-containing protein</fullName>
    </recommendedName>
</protein>
<dbReference type="Pfam" id="PF06739">
    <property type="entry name" value="SBBP"/>
    <property type="match status" value="1"/>
</dbReference>
<keyword evidence="5" id="KW-0175">Coiled coil</keyword>
<reference evidence="7" key="3">
    <citation type="submission" date="2023-05" db="EMBL/GenBank/DDBJ databases">
        <authorList>
            <person name="Smith C.H."/>
        </authorList>
    </citation>
    <scope>NUCLEOTIDE SEQUENCE</scope>
    <source>
        <strain evidence="7">CHS0354</strain>
        <tissue evidence="7">Mantle</tissue>
    </source>
</reference>
<keyword evidence="3" id="KW-0862">Zinc</keyword>
<evidence type="ECO:0000259" key="6">
    <source>
        <dbReference type="PROSITE" id="PS50089"/>
    </source>
</evidence>
<dbReference type="SMART" id="SM00184">
    <property type="entry name" value="RING"/>
    <property type="match status" value="1"/>
</dbReference>
<comment type="caution">
    <text evidence="7">The sequence shown here is derived from an EMBL/GenBank/DDBJ whole genome shotgun (WGS) entry which is preliminary data.</text>
</comment>
<dbReference type="InterPro" id="IPR017907">
    <property type="entry name" value="Znf_RING_CS"/>
</dbReference>
<dbReference type="Pfam" id="PF13445">
    <property type="entry name" value="zf-RING_UBOX"/>
    <property type="match status" value="1"/>
</dbReference>
<sequence length="874" mass="99669">MLPPLPMKEALYRGCSKFHRNQRLSKTHTILKTEELPSKQDIVLHFNSSFNCIKHAHIPVKLYCKIHANRLCSECFIADHSNCPDVVQVINETSSLLETLGQVKKQINDVEDKLRRFTMINDSNLRQLESNVNDLTCEIRALKKSMNDVLDELEKRVRLEGEKIMSKERTRMEHINQSYKSMIMPVRNLNTILESVKEFSTQTQLSMLVTTLLNQISLSKARLEEEYSNGEILTLNMEINPLFKSVLSLLRDAIARLDMKGNDGNVIISNCLKPLKELRAERVDIIDVKATDDKMVPCQDEMIVSGPCGDNKTYYLSLISTEGNEISFYEFDGEGSGQTSINLNALKTRLYICVYSDNSLRCFGFYGTKYFTFKHRDLQEPQGVALDRNDNVYVTGSIVNSLWSMRQVAKRPDGTNKSITSKTRASDISSYYNLSTRKPVRGATKVIRYESFHRKHNKLWTKQKLIMVTASEDCIASDEMKESELNVSEDLNCSICLKVFRSPRRLPCWHLFCHDCLQSHISSTTSVQGTLNEFCCPICGNVASLETDVSRDKWSYLFPLDTLLLSALMKAKMKVDLVCNVFQAEDVTSPAHELCILINEAPNLLEILGQVKEQINDVEDQLQRLTKINELNLSKLESQVNCLTCEIQEIKKSMNDILCDLEKRVRMEGEKILNEERKRMERRNQNCKSLIMPIRNLNVIVKSMEKCLTQTQLFLLAKTMSSQISLSKDTIVKEFLNTEELTLHLEFNPLLQSIFSIARGDIAKLKMKRNDGNMIISNGFKPLKDCRAETVDVIDVKRPDDNGVPWYTDVCYVSKDEIVLIDRENNQCSLLNSSVNYITSFALSPFPSKICVVNENEVAVSKPGQKAIVFINSG</sequence>
<dbReference type="PROSITE" id="PS00518">
    <property type="entry name" value="ZF_RING_1"/>
    <property type="match status" value="1"/>
</dbReference>
<reference evidence="7" key="2">
    <citation type="journal article" date="2021" name="Genome Biol. Evol.">
        <title>Developing a high-quality reference genome for a parasitic bivalve with doubly uniparental inheritance (Bivalvia: Unionida).</title>
        <authorList>
            <person name="Smith C.H."/>
        </authorList>
    </citation>
    <scope>NUCLEOTIDE SEQUENCE</scope>
    <source>
        <strain evidence="7">CHS0354</strain>
        <tissue evidence="7">Mantle</tissue>
    </source>
</reference>
<dbReference type="Gene3D" id="3.30.40.10">
    <property type="entry name" value="Zinc/RING finger domain, C3HC4 (zinc finger)"/>
    <property type="match status" value="1"/>
</dbReference>
<dbReference type="EMBL" id="JAEAOA010001032">
    <property type="protein sequence ID" value="KAK3603001.1"/>
    <property type="molecule type" value="Genomic_DNA"/>
</dbReference>
<feature type="domain" description="RING-type" evidence="6">
    <location>
        <begin position="493"/>
        <end position="539"/>
    </location>
</feature>
<evidence type="ECO:0000313" key="7">
    <source>
        <dbReference type="EMBL" id="KAK3603001.1"/>
    </source>
</evidence>
<evidence type="ECO:0000256" key="1">
    <source>
        <dbReference type="ARBA" id="ARBA00022723"/>
    </source>
</evidence>
<evidence type="ECO:0000256" key="5">
    <source>
        <dbReference type="SAM" id="Coils"/>
    </source>
</evidence>
<dbReference type="PROSITE" id="PS50089">
    <property type="entry name" value="ZF_RING_2"/>
    <property type="match status" value="1"/>
</dbReference>
<gene>
    <name evidence="7" type="ORF">CHS0354_016816</name>
</gene>
<dbReference type="InterPro" id="IPR047153">
    <property type="entry name" value="TRIM45/56/19-like"/>
</dbReference>
<accession>A0AAE0W679</accession>
<proteinExistence type="predicted"/>
<dbReference type="InterPro" id="IPR013083">
    <property type="entry name" value="Znf_RING/FYVE/PHD"/>
</dbReference>
<feature type="coiled-coil region" evidence="5">
    <location>
        <begin position="608"/>
        <end position="690"/>
    </location>
</feature>
<keyword evidence="8" id="KW-1185">Reference proteome</keyword>
<dbReference type="InterPro" id="IPR001841">
    <property type="entry name" value="Znf_RING"/>
</dbReference>
<evidence type="ECO:0000256" key="2">
    <source>
        <dbReference type="ARBA" id="ARBA00022771"/>
    </source>
</evidence>
<keyword evidence="2 4" id="KW-0863">Zinc-finger</keyword>
<dbReference type="InterPro" id="IPR010620">
    <property type="entry name" value="SBBP_repeat"/>
</dbReference>
<evidence type="ECO:0000256" key="4">
    <source>
        <dbReference type="PROSITE-ProRule" id="PRU00175"/>
    </source>
</evidence>
<dbReference type="SUPFAM" id="SSF101898">
    <property type="entry name" value="NHL repeat"/>
    <property type="match status" value="1"/>
</dbReference>
<feature type="coiled-coil region" evidence="5">
    <location>
        <begin position="125"/>
        <end position="170"/>
    </location>
</feature>
<dbReference type="InterPro" id="IPR027370">
    <property type="entry name" value="Znf-RING_euk"/>
</dbReference>
<dbReference type="Proteomes" id="UP001195483">
    <property type="component" value="Unassembled WGS sequence"/>
</dbReference>
<name>A0AAE0W679_9BIVA</name>
<dbReference type="PANTHER" id="PTHR25462:SF296">
    <property type="entry name" value="MEIOTIC P26, ISOFORM F"/>
    <property type="match status" value="1"/>
</dbReference>
<dbReference type="AlphaFoldDB" id="A0AAE0W679"/>